<protein>
    <submittedName>
        <fullName evidence="8">Response regulator transcription factor</fullName>
    </submittedName>
</protein>
<dbReference type="AlphaFoldDB" id="A0A3S0A759"/>
<dbReference type="EMBL" id="RXHU01000011">
    <property type="protein sequence ID" value="RTE11208.1"/>
    <property type="molecule type" value="Genomic_DNA"/>
</dbReference>
<organism evidence="8 9">
    <name type="scientific">Paenibacillus whitsoniae</name>
    <dbReference type="NCBI Taxonomy" id="2496558"/>
    <lineage>
        <taxon>Bacteria</taxon>
        <taxon>Bacillati</taxon>
        <taxon>Bacillota</taxon>
        <taxon>Bacilli</taxon>
        <taxon>Bacillales</taxon>
        <taxon>Paenibacillaceae</taxon>
        <taxon>Paenibacillus</taxon>
    </lineage>
</organism>
<keyword evidence="3" id="KW-0805">Transcription regulation</keyword>
<evidence type="ECO:0000313" key="8">
    <source>
        <dbReference type="EMBL" id="RTE11208.1"/>
    </source>
</evidence>
<name>A0A3S0A759_9BACL</name>
<dbReference type="SMART" id="SM00448">
    <property type="entry name" value="REC"/>
    <property type="match status" value="1"/>
</dbReference>
<dbReference type="RefSeq" id="WP_126139659.1">
    <property type="nucleotide sequence ID" value="NZ_RXHU01000011.1"/>
</dbReference>
<sequence length="245" mass="27822">MASVVIAEDNNSIAQLLVKLCESNNLTVLDVVSSGGSLVSSYMANLPDIIVLDISLEGLDGITAIEILHQQGFIPEIIVVSGSQDLQTIISTINTLQTGYFISKPFHELEFNLAVERAINRLNNRHNASTNEILIKDKGLIRVSKIHENQIVYVKREAYHTKIHMVGGRINETTSKLEELAVQSEQLFSPYQSYLVNKQYIQNYEREKFKVRGYFLRLVNTKETIPISRDKLKKLKAEFQQRKLC</sequence>
<dbReference type="Pfam" id="PF04397">
    <property type="entry name" value="LytTR"/>
    <property type="match status" value="1"/>
</dbReference>
<dbReference type="InterPro" id="IPR011006">
    <property type="entry name" value="CheY-like_superfamily"/>
</dbReference>
<dbReference type="Pfam" id="PF00072">
    <property type="entry name" value="Response_reg"/>
    <property type="match status" value="1"/>
</dbReference>
<dbReference type="GO" id="GO:0032993">
    <property type="term" value="C:protein-DNA complex"/>
    <property type="evidence" value="ECO:0007669"/>
    <property type="project" value="TreeGrafter"/>
</dbReference>
<dbReference type="InterPro" id="IPR039420">
    <property type="entry name" value="WalR-like"/>
</dbReference>
<feature type="domain" description="Response regulatory" evidence="7">
    <location>
        <begin position="3"/>
        <end position="119"/>
    </location>
</feature>
<dbReference type="OrthoDB" id="9802383at2"/>
<accession>A0A3S0A759</accession>
<keyword evidence="9" id="KW-1185">Reference proteome</keyword>
<evidence type="ECO:0000313" key="9">
    <source>
        <dbReference type="Proteomes" id="UP000276128"/>
    </source>
</evidence>
<evidence type="ECO:0000256" key="6">
    <source>
        <dbReference type="PROSITE-ProRule" id="PRU00169"/>
    </source>
</evidence>
<dbReference type="Gene3D" id="3.40.50.2300">
    <property type="match status" value="1"/>
</dbReference>
<evidence type="ECO:0000256" key="1">
    <source>
        <dbReference type="ARBA" id="ARBA00022553"/>
    </source>
</evidence>
<feature type="modified residue" description="4-aspartylphosphate" evidence="6">
    <location>
        <position position="53"/>
    </location>
</feature>
<dbReference type="SUPFAM" id="SSF52172">
    <property type="entry name" value="CheY-like"/>
    <property type="match status" value="1"/>
</dbReference>
<evidence type="ECO:0000256" key="4">
    <source>
        <dbReference type="ARBA" id="ARBA00023125"/>
    </source>
</evidence>
<keyword evidence="2" id="KW-0902">Two-component regulatory system</keyword>
<dbReference type="InterPro" id="IPR007492">
    <property type="entry name" value="LytTR_DNA-bd_dom"/>
</dbReference>
<dbReference type="GO" id="GO:0000976">
    <property type="term" value="F:transcription cis-regulatory region binding"/>
    <property type="evidence" value="ECO:0007669"/>
    <property type="project" value="TreeGrafter"/>
</dbReference>
<keyword evidence="1 6" id="KW-0597">Phosphoprotein</keyword>
<reference evidence="8 9" key="1">
    <citation type="submission" date="2018-12" db="EMBL/GenBank/DDBJ databases">
        <title>Bacillus ochoae sp. nov., Paenibacillus whitsoniae sp. nov., Paenibacillus spiritus sp. nov. Isolated from the Mars Exploration Rover during spacecraft assembly.</title>
        <authorList>
            <person name="Seuylemezian A."/>
            <person name="Vaishampayan P."/>
        </authorList>
    </citation>
    <scope>NUCLEOTIDE SEQUENCE [LARGE SCALE GENOMIC DNA]</scope>
    <source>
        <strain evidence="8 9">MER 54</strain>
    </source>
</reference>
<dbReference type="InterPro" id="IPR001789">
    <property type="entry name" value="Sig_transdc_resp-reg_receiver"/>
</dbReference>
<dbReference type="GO" id="GO:0006355">
    <property type="term" value="P:regulation of DNA-templated transcription"/>
    <property type="evidence" value="ECO:0007669"/>
    <property type="project" value="TreeGrafter"/>
</dbReference>
<evidence type="ECO:0000256" key="3">
    <source>
        <dbReference type="ARBA" id="ARBA00023015"/>
    </source>
</evidence>
<gene>
    <name evidence="8" type="ORF">EJQ19_02665</name>
</gene>
<keyword evidence="4" id="KW-0238">DNA-binding</keyword>
<dbReference type="SMART" id="SM00850">
    <property type="entry name" value="LytTR"/>
    <property type="match status" value="1"/>
</dbReference>
<dbReference type="PANTHER" id="PTHR48111">
    <property type="entry name" value="REGULATOR OF RPOS"/>
    <property type="match status" value="1"/>
</dbReference>
<keyword evidence="5" id="KW-0804">Transcription</keyword>
<dbReference type="PROSITE" id="PS50110">
    <property type="entry name" value="RESPONSE_REGULATORY"/>
    <property type="match status" value="1"/>
</dbReference>
<proteinExistence type="predicted"/>
<dbReference type="Gene3D" id="2.40.50.1020">
    <property type="entry name" value="LytTr DNA-binding domain"/>
    <property type="match status" value="1"/>
</dbReference>
<dbReference type="Proteomes" id="UP000276128">
    <property type="component" value="Unassembled WGS sequence"/>
</dbReference>
<evidence type="ECO:0000256" key="5">
    <source>
        <dbReference type="ARBA" id="ARBA00023163"/>
    </source>
</evidence>
<dbReference type="GO" id="GO:0005829">
    <property type="term" value="C:cytosol"/>
    <property type="evidence" value="ECO:0007669"/>
    <property type="project" value="TreeGrafter"/>
</dbReference>
<dbReference type="GO" id="GO:0000156">
    <property type="term" value="F:phosphorelay response regulator activity"/>
    <property type="evidence" value="ECO:0007669"/>
    <property type="project" value="TreeGrafter"/>
</dbReference>
<dbReference type="PANTHER" id="PTHR48111:SF1">
    <property type="entry name" value="TWO-COMPONENT RESPONSE REGULATOR ORR33"/>
    <property type="match status" value="1"/>
</dbReference>
<evidence type="ECO:0000259" key="7">
    <source>
        <dbReference type="PROSITE" id="PS50110"/>
    </source>
</evidence>
<comment type="caution">
    <text evidence="8">The sequence shown here is derived from an EMBL/GenBank/DDBJ whole genome shotgun (WGS) entry which is preliminary data.</text>
</comment>
<evidence type="ECO:0000256" key="2">
    <source>
        <dbReference type="ARBA" id="ARBA00023012"/>
    </source>
</evidence>